<dbReference type="Pfam" id="PF00072">
    <property type="entry name" value="Response_reg"/>
    <property type="match status" value="1"/>
</dbReference>
<dbReference type="PANTHER" id="PTHR43214:SF43">
    <property type="entry name" value="TWO-COMPONENT RESPONSE REGULATOR"/>
    <property type="match status" value="1"/>
</dbReference>
<evidence type="ECO:0000256" key="2">
    <source>
        <dbReference type="ARBA" id="ARBA00023125"/>
    </source>
</evidence>
<evidence type="ECO:0000259" key="5">
    <source>
        <dbReference type="PROSITE" id="PS50110"/>
    </source>
</evidence>
<feature type="domain" description="HTH luxR-type" evidence="4">
    <location>
        <begin position="156"/>
        <end position="221"/>
    </location>
</feature>
<gene>
    <name evidence="6" type="ORF">CKO42_13245</name>
</gene>
<dbReference type="AlphaFoldDB" id="A0A9X0W9M3"/>
<feature type="modified residue" description="4-aspartylphosphate" evidence="3">
    <location>
        <position position="65"/>
    </location>
</feature>
<dbReference type="CDD" id="cd06170">
    <property type="entry name" value="LuxR_C_like"/>
    <property type="match status" value="1"/>
</dbReference>
<dbReference type="InterPro" id="IPR039420">
    <property type="entry name" value="WalR-like"/>
</dbReference>
<sequence length="225" mass="25360">MRSRRWQLNARKRTVLIVDDHPLVREGLKGVIGEAADLTVCGETGKIREAQDLARELNPDIAIIDLSLEDGNGLELIRRLKSRYPELRMLVCSMRDESLFAERAINSGAHGYINKHEVAGHVIDALRQVLAGKIYLSPDVVERIITGFAHQKQPTAGSSIDELSNRELEVFWLIGQGRSTTEIAKQLNLSVKTVETHREKIKRKLGLTSAGQLMRHAVQWDLEQR</sequence>
<comment type="caution">
    <text evidence="6">The sequence shown here is derived from an EMBL/GenBank/DDBJ whole genome shotgun (WGS) entry which is preliminary data.</text>
</comment>
<evidence type="ECO:0000256" key="1">
    <source>
        <dbReference type="ARBA" id="ARBA00022553"/>
    </source>
</evidence>
<dbReference type="SMART" id="SM00448">
    <property type="entry name" value="REC"/>
    <property type="match status" value="1"/>
</dbReference>
<dbReference type="InterPro" id="IPR058245">
    <property type="entry name" value="NreC/VraR/RcsB-like_REC"/>
</dbReference>
<dbReference type="Proteomes" id="UP001138768">
    <property type="component" value="Unassembled WGS sequence"/>
</dbReference>
<dbReference type="PANTHER" id="PTHR43214">
    <property type="entry name" value="TWO-COMPONENT RESPONSE REGULATOR"/>
    <property type="match status" value="1"/>
</dbReference>
<dbReference type="InterPro" id="IPR000792">
    <property type="entry name" value="Tscrpt_reg_LuxR_C"/>
</dbReference>
<evidence type="ECO:0000313" key="7">
    <source>
        <dbReference type="Proteomes" id="UP001138768"/>
    </source>
</evidence>
<dbReference type="EMBL" id="NRRY01000020">
    <property type="protein sequence ID" value="MBK1619387.1"/>
    <property type="molecule type" value="Genomic_DNA"/>
</dbReference>
<dbReference type="PRINTS" id="PR00038">
    <property type="entry name" value="HTHLUXR"/>
</dbReference>
<dbReference type="SMART" id="SM00421">
    <property type="entry name" value="HTH_LUXR"/>
    <property type="match status" value="1"/>
</dbReference>
<dbReference type="PROSITE" id="PS50043">
    <property type="entry name" value="HTH_LUXR_2"/>
    <property type="match status" value="1"/>
</dbReference>
<dbReference type="Gene3D" id="3.40.50.2300">
    <property type="match status" value="1"/>
</dbReference>
<dbReference type="GO" id="GO:0003677">
    <property type="term" value="F:DNA binding"/>
    <property type="evidence" value="ECO:0007669"/>
    <property type="project" value="UniProtKB-KW"/>
</dbReference>
<reference evidence="6 7" key="1">
    <citation type="journal article" date="2020" name="Microorganisms">
        <title>Osmotic Adaptation and Compatible Solute Biosynthesis of Phototrophic Bacteria as Revealed from Genome Analyses.</title>
        <authorList>
            <person name="Imhoff J.F."/>
            <person name="Rahn T."/>
            <person name="Kunzel S."/>
            <person name="Keller A."/>
            <person name="Neulinger S.C."/>
        </authorList>
    </citation>
    <scope>NUCLEOTIDE SEQUENCE [LARGE SCALE GENOMIC DNA]</scope>
    <source>
        <strain evidence="6 7">DSM 25653</strain>
    </source>
</reference>
<dbReference type="SUPFAM" id="SSF52172">
    <property type="entry name" value="CheY-like"/>
    <property type="match status" value="1"/>
</dbReference>
<dbReference type="CDD" id="cd17535">
    <property type="entry name" value="REC_NarL-like"/>
    <property type="match status" value="1"/>
</dbReference>
<evidence type="ECO:0000256" key="3">
    <source>
        <dbReference type="PROSITE-ProRule" id="PRU00169"/>
    </source>
</evidence>
<proteinExistence type="predicted"/>
<dbReference type="PROSITE" id="PS50110">
    <property type="entry name" value="RESPONSE_REGULATORY"/>
    <property type="match status" value="1"/>
</dbReference>
<keyword evidence="2 6" id="KW-0238">DNA-binding</keyword>
<organism evidence="6 7">
    <name type="scientific">Lamprobacter modestohalophilus</name>
    <dbReference type="NCBI Taxonomy" id="1064514"/>
    <lineage>
        <taxon>Bacteria</taxon>
        <taxon>Pseudomonadati</taxon>
        <taxon>Pseudomonadota</taxon>
        <taxon>Gammaproteobacteria</taxon>
        <taxon>Chromatiales</taxon>
        <taxon>Chromatiaceae</taxon>
        <taxon>Lamprobacter</taxon>
    </lineage>
</organism>
<protein>
    <submittedName>
        <fullName evidence="6">DNA-binding response regulator</fullName>
    </submittedName>
</protein>
<dbReference type="InterPro" id="IPR011006">
    <property type="entry name" value="CheY-like_superfamily"/>
</dbReference>
<dbReference type="InterPro" id="IPR016032">
    <property type="entry name" value="Sig_transdc_resp-reg_C-effctor"/>
</dbReference>
<keyword evidence="1 3" id="KW-0597">Phosphoprotein</keyword>
<dbReference type="InterPro" id="IPR001789">
    <property type="entry name" value="Sig_transdc_resp-reg_receiver"/>
</dbReference>
<dbReference type="GO" id="GO:0006355">
    <property type="term" value="P:regulation of DNA-templated transcription"/>
    <property type="evidence" value="ECO:0007669"/>
    <property type="project" value="InterPro"/>
</dbReference>
<dbReference type="SUPFAM" id="SSF46894">
    <property type="entry name" value="C-terminal effector domain of the bipartite response regulators"/>
    <property type="match status" value="1"/>
</dbReference>
<evidence type="ECO:0000313" key="6">
    <source>
        <dbReference type="EMBL" id="MBK1619387.1"/>
    </source>
</evidence>
<accession>A0A9X0W9M3</accession>
<evidence type="ECO:0000259" key="4">
    <source>
        <dbReference type="PROSITE" id="PS50043"/>
    </source>
</evidence>
<dbReference type="GO" id="GO:0000160">
    <property type="term" value="P:phosphorelay signal transduction system"/>
    <property type="evidence" value="ECO:0007669"/>
    <property type="project" value="InterPro"/>
</dbReference>
<feature type="domain" description="Response regulatory" evidence="5">
    <location>
        <begin position="14"/>
        <end position="130"/>
    </location>
</feature>
<name>A0A9X0W9M3_9GAMM</name>
<dbReference type="Pfam" id="PF00196">
    <property type="entry name" value="GerE"/>
    <property type="match status" value="1"/>
</dbReference>
<keyword evidence="7" id="KW-1185">Reference proteome</keyword>